<dbReference type="EMBL" id="HBGY01006960">
    <property type="protein sequence ID" value="CAD9564045.1"/>
    <property type="molecule type" value="Transcribed_RNA"/>
</dbReference>
<dbReference type="SUPFAM" id="SSF51182">
    <property type="entry name" value="RmlC-like cupins"/>
    <property type="match status" value="1"/>
</dbReference>
<dbReference type="Gene3D" id="2.60.120.10">
    <property type="entry name" value="Jelly Rolls"/>
    <property type="match status" value="1"/>
</dbReference>
<organism evidence="5">
    <name type="scientific">Leptocylindrus danicus</name>
    <dbReference type="NCBI Taxonomy" id="163516"/>
    <lineage>
        <taxon>Eukaryota</taxon>
        <taxon>Sar</taxon>
        <taxon>Stramenopiles</taxon>
        <taxon>Ochrophyta</taxon>
        <taxon>Bacillariophyta</taxon>
        <taxon>Coscinodiscophyceae</taxon>
        <taxon>Chaetocerotophycidae</taxon>
        <taxon>Leptocylindrales</taxon>
        <taxon>Leptocylindraceae</taxon>
        <taxon>Leptocylindrus</taxon>
    </lineage>
</organism>
<dbReference type="PANTHER" id="PTHR22966:SF61">
    <property type="entry name" value="2-AMINOETHANETHIOL DIOXYGENASE"/>
    <property type="match status" value="1"/>
</dbReference>
<reference evidence="5" key="1">
    <citation type="submission" date="2021-01" db="EMBL/GenBank/DDBJ databases">
        <authorList>
            <person name="Corre E."/>
            <person name="Pelletier E."/>
            <person name="Niang G."/>
            <person name="Scheremetjew M."/>
            <person name="Finn R."/>
            <person name="Kale V."/>
            <person name="Holt S."/>
            <person name="Cochrane G."/>
            <person name="Meng A."/>
            <person name="Brown T."/>
            <person name="Cohen L."/>
        </authorList>
    </citation>
    <scope>NUCLEOTIDE SEQUENCE</scope>
    <source>
        <strain evidence="5">B650</strain>
    </source>
</reference>
<evidence type="ECO:0000256" key="4">
    <source>
        <dbReference type="SAM" id="MobiDB-lite"/>
    </source>
</evidence>
<evidence type="ECO:0000256" key="1">
    <source>
        <dbReference type="ARBA" id="ARBA00022723"/>
    </source>
</evidence>
<accession>A0A7S2K321</accession>
<keyword evidence="1" id="KW-0479">Metal-binding</keyword>
<dbReference type="GO" id="GO:0016702">
    <property type="term" value="F:oxidoreductase activity, acting on single donors with incorporation of molecular oxygen, incorporation of two atoms of oxygen"/>
    <property type="evidence" value="ECO:0007669"/>
    <property type="project" value="InterPro"/>
</dbReference>
<dbReference type="AlphaFoldDB" id="A0A7S2K321"/>
<dbReference type="InterPro" id="IPR014710">
    <property type="entry name" value="RmlC-like_jellyroll"/>
</dbReference>
<sequence length="305" mass="34109">MTSKHPPESSSAKVARRVQMDVDFTATDVNKRRSAKDTSTLTTSTAPCSSNEDIPAVPMELKSVVQAVEVLCSQTHRSRLADFSSTELDFLLKPVVAALENLDAASLLSYKSREGSKGRRFSDYKPMHKFVQPALRPGLENQVRYLHVHEEPEKYNIGIFVFPPGSRIPLHDHPGMCVLSRVLHGSLNVQSFDVIPEQKNWLKKRFGNKKSNTLKSVKLPKKKLSAPAVTSLYPAKNNIHEFKCGMDVGSNGAVVLDVLLPPYNFDERDCNFYEPQDHGRILKFVEQPPDFHCISGVYGRLGSMD</sequence>
<dbReference type="Pfam" id="PF07847">
    <property type="entry name" value="PCO_ADO"/>
    <property type="match status" value="1"/>
</dbReference>
<feature type="region of interest" description="Disordered" evidence="4">
    <location>
        <begin position="25"/>
        <end position="53"/>
    </location>
</feature>
<proteinExistence type="predicted"/>
<dbReference type="CDD" id="cd20289">
    <property type="entry name" value="cupin_ADO"/>
    <property type="match status" value="1"/>
</dbReference>
<dbReference type="GO" id="GO:0046872">
    <property type="term" value="F:metal ion binding"/>
    <property type="evidence" value="ECO:0007669"/>
    <property type="project" value="UniProtKB-KW"/>
</dbReference>
<protein>
    <recommendedName>
        <fullName evidence="6">Cysteine dioxygenase</fullName>
    </recommendedName>
</protein>
<evidence type="ECO:0008006" key="6">
    <source>
        <dbReference type="Google" id="ProtNLM"/>
    </source>
</evidence>
<evidence type="ECO:0000256" key="3">
    <source>
        <dbReference type="ARBA" id="ARBA00023004"/>
    </source>
</evidence>
<gene>
    <name evidence="5" type="ORF">LDAN0321_LOCUS4301</name>
</gene>
<keyword evidence="3" id="KW-0408">Iron</keyword>
<evidence type="ECO:0000313" key="5">
    <source>
        <dbReference type="EMBL" id="CAD9564045.1"/>
    </source>
</evidence>
<dbReference type="InterPro" id="IPR012864">
    <property type="entry name" value="PCO/ADO"/>
</dbReference>
<evidence type="ECO:0000256" key="2">
    <source>
        <dbReference type="ARBA" id="ARBA00023002"/>
    </source>
</evidence>
<dbReference type="PANTHER" id="PTHR22966">
    <property type="entry name" value="2-AMINOETHANETHIOL DIOXYGENASE"/>
    <property type="match status" value="1"/>
</dbReference>
<dbReference type="InterPro" id="IPR011051">
    <property type="entry name" value="RmlC_Cupin_sf"/>
</dbReference>
<keyword evidence="2" id="KW-0560">Oxidoreductase</keyword>
<name>A0A7S2K321_9STRA</name>
<feature type="compositionally biased region" description="Polar residues" evidence="4">
    <location>
        <begin position="37"/>
        <end position="52"/>
    </location>
</feature>